<dbReference type="SUPFAM" id="SSF46785">
    <property type="entry name" value="Winged helix' DNA-binding domain"/>
    <property type="match status" value="1"/>
</dbReference>
<dbReference type="Gene3D" id="1.10.10.10">
    <property type="entry name" value="Winged helix-like DNA-binding domain superfamily/Winged helix DNA-binding domain"/>
    <property type="match status" value="1"/>
</dbReference>
<gene>
    <name evidence="6" type="ordered locus">Turpa_2100</name>
</gene>
<dbReference type="InterPro" id="IPR012318">
    <property type="entry name" value="HTH_CRP"/>
</dbReference>
<dbReference type="KEGG" id="tpx:Turpa_2100"/>
<evidence type="ECO:0000256" key="1">
    <source>
        <dbReference type="ARBA" id="ARBA00023015"/>
    </source>
</evidence>
<dbReference type="InterPro" id="IPR018490">
    <property type="entry name" value="cNMP-bd_dom_sf"/>
</dbReference>
<dbReference type="InterPro" id="IPR014710">
    <property type="entry name" value="RmlC-like_jellyroll"/>
</dbReference>
<evidence type="ECO:0000259" key="5">
    <source>
        <dbReference type="PROSITE" id="PS51063"/>
    </source>
</evidence>
<feature type="domain" description="HTH crp-type" evidence="5">
    <location>
        <begin position="154"/>
        <end position="219"/>
    </location>
</feature>
<sequence>MFGGLVNAIMVVFTMNSIDFTGLSGPSAEKLRELAHYRRFSRNEAVFREGDRYTGPYLVAEGQFKIFMLGDEGKESIMHIFRVGELIAGGPMLLGGAGYPAYCSALSDGCLIAFEYDRLKKLIVTDEVINTFFVSKSVMLIPRLKEKIENLTLKNAEGRIYAYLKSLGADKGPIELDVPKNQIAALLDLTPESVSRVCNQLVAKGLLETNGKTYRLREQ</sequence>
<feature type="domain" description="Cyclic nucleotide-binding" evidence="4">
    <location>
        <begin position="19"/>
        <end position="123"/>
    </location>
</feature>
<dbReference type="EMBL" id="CP002959">
    <property type="protein sequence ID" value="AFM12746.1"/>
    <property type="molecule type" value="Genomic_DNA"/>
</dbReference>
<dbReference type="Proteomes" id="UP000006048">
    <property type="component" value="Chromosome"/>
</dbReference>
<dbReference type="InterPro" id="IPR036388">
    <property type="entry name" value="WH-like_DNA-bd_sf"/>
</dbReference>
<dbReference type="Gene3D" id="2.60.120.10">
    <property type="entry name" value="Jelly Rolls"/>
    <property type="match status" value="1"/>
</dbReference>
<dbReference type="Pfam" id="PF00027">
    <property type="entry name" value="cNMP_binding"/>
    <property type="match status" value="1"/>
</dbReference>
<dbReference type="STRING" id="869212.Turpa_2100"/>
<dbReference type="InterPro" id="IPR036390">
    <property type="entry name" value="WH_DNA-bd_sf"/>
</dbReference>
<dbReference type="SMART" id="SM00419">
    <property type="entry name" value="HTH_CRP"/>
    <property type="match status" value="1"/>
</dbReference>
<dbReference type="AlphaFoldDB" id="I4B639"/>
<keyword evidence="3" id="KW-0804">Transcription</keyword>
<evidence type="ECO:0000313" key="7">
    <source>
        <dbReference type="Proteomes" id="UP000006048"/>
    </source>
</evidence>
<name>I4B639_TURPD</name>
<keyword evidence="7" id="KW-1185">Reference proteome</keyword>
<dbReference type="Pfam" id="PF13545">
    <property type="entry name" value="HTH_Crp_2"/>
    <property type="match status" value="1"/>
</dbReference>
<reference evidence="6 7" key="1">
    <citation type="submission" date="2012-06" db="EMBL/GenBank/DDBJ databases">
        <title>The complete chromosome of genome of Turneriella parva DSM 21527.</title>
        <authorList>
            <consortium name="US DOE Joint Genome Institute (JGI-PGF)"/>
            <person name="Lucas S."/>
            <person name="Han J."/>
            <person name="Lapidus A."/>
            <person name="Bruce D."/>
            <person name="Goodwin L."/>
            <person name="Pitluck S."/>
            <person name="Peters L."/>
            <person name="Kyrpides N."/>
            <person name="Mavromatis K."/>
            <person name="Ivanova N."/>
            <person name="Mikhailova N."/>
            <person name="Chertkov O."/>
            <person name="Detter J.C."/>
            <person name="Tapia R."/>
            <person name="Han C."/>
            <person name="Land M."/>
            <person name="Hauser L."/>
            <person name="Markowitz V."/>
            <person name="Cheng J.-F."/>
            <person name="Hugenholtz P."/>
            <person name="Woyke T."/>
            <person name="Wu D."/>
            <person name="Gronow S."/>
            <person name="Wellnitz S."/>
            <person name="Brambilla E."/>
            <person name="Klenk H.-P."/>
            <person name="Eisen J.A."/>
        </authorList>
    </citation>
    <scope>NUCLEOTIDE SEQUENCE [LARGE SCALE GENOMIC DNA]</scope>
    <source>
        <strain evidence="7">ATCC BAA-1111 / DSM 21527 / NCTC 11395 / H</strain>
    </source>
</reference>
<keyword evidence="2" id="KW-0238">DNA-binding</keyword>
<protein>
    <submittedName>
        <fullName evidence="6">Transcriptional regulator, Crp/Fnr family</fullName>
    </submittedName>
</protein>
<organism evidence="6 7">
    <name type="scientific">Turneriella parva (strain ATCC BAA-1111 / DSM 21527 / NCTC 11395 / H)</name>
    <name type="common">Leptospira parva</name>
    <dbReference type="NCBI Taxonomy" id="869212"/>
    <lineage>
        <taxon>Bacteria</taxon>
        <taxon>Pseudomonadati</taxon>
        <taxon>Spirochaetota</taxon>
        <taxon>Spirochaetia</taxon>
        <taxon>Leptospirales</taxon>
        <taxon>Leptospiraceae</taxon>
        <taxon>Turneriella</taxon>
    </lineage>
</organism>
<dbReference type="PROSITE" id="PS51063">
    <property type="entry name" value="HTH_CRP_2"/>
    <property type="match status" value="1"/>
</dbReference>
<evidence type="ECO:0000256" key="2">
    <source>
        <dbReference type="ARBA" id="ARBA00023125"/>
    </source>
</evidence>
<proteinExistence type="predicted"/>
<dbReference type="GO" id="GO:0003677">
    <property type="term" value="F:DNA binding"/>
    <property type="evidence" value="ECO:0007669"/>
    <property type="project" value="UniProtKB-KW"/>
</dbReference>
<evidence type="ECO:0000259" key="4">
    <source>
        <dbReference type="PROSITE" id="PS50042"/>
    </source>
</evidence>
<evidence type="ECO:0000313" key="6">
    <source>
        <dbReference type="EMBL" id="AFM12746.1"/>
    </source>
</evidence>
<dbReference type="SUPFAM" id="SSF51206">
    <property type="entry name" value="cAMP-binding domain-like"/>
    <property type="match status" value="1"/>
</dbReference>
<dbReference type="HOGENOM" id="CLU_075053_4_0_12"/>
<dbReference type="CDD" id="cd00038">
    <property type="entry name" value="CAP_ED"/>
    <property type="match status" value="1"/>
</dbReference>
<accession>I4B639</accession>
<dbReference type="InterPro" id="IPR000595">
    <property type="entry name" value="cNMP-bd_dom"/>
</dbReference>
<evidence type="ECO:0000256" key="3">
    <source>
        <dbReference type="ARBA" id="ARBA00023163"/>
    </source>
</evidence>
<dbReference type="PROSITE" id="PS50042">
    <property type="entry name" value="CNMP_BINDING_3"/>
    <property type="match status" value="1"/>
</dbReference>
<keyword evidence="1" id="KW-0805">Transcription regulation</keyword>
<dbReference type="GO" id="GO:0006355">
    <property type="term" value="P:regulation of DNA-templated transcription"/>
    <property type="evidence" value="ECO:0007669"/>
    <property type="project" value="InterPro"/>
</dbReference>